<dbReference type="Proteomes" id="UP000649617">
    <property type="component" value="Unassembled WGS sequence"/>
</dbReference>
<dbReference type="AlphaFoldDB" id="A0A812IY09"/>
<accession>A0A812IY09</accession>
<proteinExistence type="predicted"/>
<evidence type="ECO:0000313" key="3">
    <source>
        <dbReference type="Proteomes" id="UP000649617"/>
    </source>
</evidence>
<feature type="compositionally biased region" description="Basic and acidic residues" evidence="1">
    <location>
        <begin position="38"/>
        <end position="56"/>
    </location>
</feature>
<gene>
    <name evidence="2" type="ORF">SPIL2461_LOCUS1485</name>
</gene>
<evidence type="ECO:0000256" key="1">
    <source>
        <dbReference type="SAM" id="MobiDB-lite"/>
    </source>
</evidence>
<comment type="caution">
    <text evidence="2">The sequence shown here is derived from an EMBL/GenBank/DDBJ whole genome shotgun (WGS) entry which is preliminary data.</text>
</comment>
<reference evidence="2" key="1">
    <citation type="submission" date="2021-02" db="EMBL/GenBank/DDBJ databases">
        <authorList>
            <person name="Dougan E. K."/>
            <person name="Rhodes N."/>
            <person name="Thang M."/>
            <person name="Chan C."/>
        </authorList>
    </citation>
    <scope>NUCLEOTIDE SEQUENCE</scope>
</reference>
<dbReference type="EMBL" id="CAJNIZ010001448">
    <property type="protein sequence ID" value="CAE7191083.1"/>
    <property type="molecule type" value="Genomic_DNA"/>
</dbReference>
<feature type="compositionally biased region" description="Low complexity" evidence="1">
    <location>
        <begin position="7"/>
        <end position="21"/>
    </location>
</feature>
<keyword evidence="3" id="KW-1185">Reference proteome</keyword>
<organism evidence="2 3">
    <name type="scientific">Symbiodinium pilosum</name>
    <name type="common">Dinoflagellate</name>
    <dbReference type="NCBI Taxonomy" id="2952"/>
    <lineage>
        <taxon>Eukaryota</taxon>
        <taxon>Sar</taxon>
        <taxon>Alveolata</taxon>
        <taxon>Dinophyceae</taxon>
        <taxon>Suessiales</taxon>
        <taxon>Symbiodiniaceae</taxon>
        <taxon>Symbiodinium</taxon>
    </lineage>
</organism>
<evidence type="ECO:0000313" key="2">
    <source>
        <dbReference type="EMBL" id="CAE7191083.1"/>
    </source>
</evidence>
<sequence>MPPKVGPAAKAQALAPQAALPTGIEHHASPSVASTADTAERAPKNDSVRSEPEEAQ</sequence>
<feature type="region of interest" description="Disordered" evidence="1">
    <location>
        <begin position="1"/>
        <end position="56"/>
    </location>
</feature>
<feature type="non-terminal residue" evidence="2">
    <location>
        <position position="1"/>
    </location>
</feature>
<protein>
    <submittedName>
        <fullName evidence="2">Uncharacterized protein</fullName>
    </submittedName>
</protein>
<name>A0A812IY09_SYMPI</name>